<keyword evidence="2" id="KW-1185">Reference proteome</keyword>
<proteinExistence type="predicted"/>
<gene>
    <name evidence="1" type="ORF">PQO03_03620</name>
</gene>
<accession>A0ABY7VV05</accession>
<name>A0ABY7VV05_9BACT</name>
<dbReference type="RefSeq" id="WP_274151189.1">
    <property type="nucleotide sequence ID" value="NZ_CP117811.1"/>
</dbReference>
<sequence length="69" mass="7964">MDAWFQKSDFEGDDFSIEGEADALAKWESIDVAEADALMLKLEEQGDDFCPWGISFYNAEAMQIHIWRE</sequence>
<evidence type="ECO:0000313" key="2">
    <source>
        <dbReference type="Proteomes" id="UP001214250"/>
    </source>
</evidence>
<organism evidence="1 2">
    <name type="scientific">Lentisphaera profundi</name>
    <dbReference type="NCBI Taxonomy" id="1658616"/>
    <lineage>
        <taxon>Bacteria</taxon>
        <taxon>Pseudomonadati</taxon>
        <taxon>Lentisphaerota</taxon>
        <taxon>Lentisphaeria</taxon>
        <taxon>Lentisphaerales</taxon>
        <taxon>Lentisphaeraceae</taxon>
        <taxon>Lentisphaera</taxon>
    </lineage>
</organism>
<protein>
    <submittedName>
        <fullName evidence="1">Uncharacterized protein</fullName>
    </submittedName>
</protein>
<reference evidence="1 2" key="1">
    <citation type="submission" date="2023-02" db="EMBL/GenBank/DDBJ databases">
        <title>Genome sequence of Lentisphaera profundi SAORIC-696.</title>
        <authorList>
            <person name="Kim e."/>
            <person name="Cho J.-C."/>
            <person name="Choi A."/>
            <person name="Kang I."/>
        </authorList>
    </citation>
    <scope>NUCLEOTIDE SEQUENCE [LARGE SCALE GENOMIC DNA]</scope>
    <source>
        <strain evidence="1 2">SAORIC-696</strain>
    </source>
</reference>
<dbReference type="EMBL" id="CP117811">
    <property type="protein sequence ID" value="WDE97045.1"/>
    <property type="molecule type" value="Genomic_DNA"/>
</dbReference>
<evidence type="ECO:0000313" key="1">
    <source>
        <dbReference type="EMBL" id="WDE97045.1"/>
    </source>
</evidence>
<dbReference type="Proteomes" id="UP001214250">
    <property type="component" value="Chromosome 1"/>
</dbReference>